<dbReference type="InterPro" id="IPR001607">
    <property type="entry name" value="Znf_UBP"/>
</dbReference>
<organism evidence="2 3">
    <name type="scientific">Dactylosporangium roseum</name>
    <dbReference type="NCBI Taxonomy" id="47989"/>
    <lineage>
        <taxon>Bacteria</taxon>
        <taxon>Bacillati</taxon>
        <taxon>Actinomycetota</taxon>
        <taxon>Actinomycetes</taxon>
        <taxon>Micromonosporales</taxon>
        <taxon>Micromonosporaceae</taxon>
        <taxon>Dactylosporangium</taxon>
    </lineage>
</organism>
<evidence type="ECO:0000259" key="1">
    <source>
        <dbReference type="PROSITE" id="PS50271"/>
    </source>
</evidence>
<dbReference type="Pfam" id="PF02148">
    <property type="entry name" value="zf-UBP"/>
    <property type="match status" value="1"/>
</dbReference>
<protein>
    <submittedName>
        <fullName evidence="2">UBP-type zinc finger domain-containing protein</fullName>
    </submittedName>
</protein>
<gene>
    <name evidence="2" type="ORF">Drose_20290</name>
</gene>
<keyword evidence="3" id="KW-1185">Reference proteome</keyword>
<sequence>MSDPCEHLDQINDVRPGADGCEDCLAAGGRWVHLRLCLTCGHVGCCDSSPARHATAHFHADGHPLVQSFEPGEDWVWCYADEALLRVPGLPARAHG</sequence>
<dbReference type="Proteomes" id="UP001058271">
    <property type="component" value="Chromosome"/>
</dbReference>
<dbReference type="Gene3D" id="3.30.40.10">
    <property type="entry name" value="Zinc/RING finger domain, C3HC4 (zinc finger)"/>
    <property type="match status" value="1"/>
</dbReference>
<dbReference type="PROSITE" id="PS50271">
    <property type="entry name" value="ZF_UBP"/>
    <property type="match status" value="1"/>
</dbReference>
<accession>A0ABY5YV70</accession>
<evidence type="ECO:0000313" key="3">
    <source>
        <dbReference type="Proteomes" id="UP001058271"/>
    </source>
</evidence>
<dbReference type="EMBL" id="CP073721">
    <property type="protein sequence ID" value="UWZ33638.1"/>
    <property type="molecule type" value="Genomic_DNA"/>
</dbReference>
<feature type="domain" description="UBP-type" evidence="1">
    <location>
        <begin position="3"/>
        <end position="96"/>
    </location>
</feature>
<dbReference type="RefSeq" id="WP_260722898.1">
    <property type="nucleotide sequence ID" value="NZ_BAAABS010000074.1"/>
</dbReference>
<name>A0ABY5YV70_9ACTN</name>
<evidence type="ECO:0000313" key="2">
    <source>
        <dbReference type="EMBL" id="UWZ33638.1"/>
    </source>
</evidence>
<proteinExistence type="predicted"/>
<reference evidence="2" key="1">
    <citation type="submission" date="2021-04" db="EMBL/GenBank/DDBJ databases">
        <title>Biosynthetic gene clusters of Dactylosporangioum roseum.</title>
        <authorList>
            <person name="Hartkoorn R.C."/>
            <person name="Beaudoing E."/>
            <person name="Hot D."/>
            <person name="Moureu S."/>
        </authorList>
    </citation>
    <scope>NUCLEOTIDE SEQUENCE</scope>
    <source>
        <strain evidence="2">NRRL B-16295</strain>
    </source>
</reference>
<dbReference type="SUPFAM" id="SSF57850">
    <property type="entry name" value="RING/U-box"/>
    <property type="match status" value="1"/>
</dbReference>
<dbReference type="InterPro" id="IPR013083">
    <property type="entry name" value="Znf_RING/FYVE/PHD"/>
</dbReference>